<reference evidence="3" key="1">
    <citation type="submission" date="1999-09" db="EMBL/GenBank/DDBJ databases">
        <title>The sequence of Homo sapiens BAC clone RP11-339H12.</title>
        <authorList>
            <person name="Abbott A."/>
            <person name="Boyer E."/>
            <person name="Heyen J."/>
        </authorList>
    </citation>
    <scope>NUCLEOTIDE SEQUENCE</scope>
</reference>
<organism evidence="2">
    <name type="scientific">Homo sapiens</name>
    <name type="common">Human</name>
    <dbReference type="NCBI Taxonomy" id="9606"/>
    <lineage>
        <taxon>Eukaryota</taxon>
        <taxon>Metazoa</taxon>
        <taxon>Chordata</taxon>
        <taxon>Craniata</taxon>
        <taxon>Vertebrata</taxon>
        <taxon>Euteleostomi</taxon>
        <taxon>Mammalia</taxon>
        <taxon>Eutheria</taxon>
        <taxon>Euarchontoglires</taxon>
        <taxon>Primates</taxon>
        <taxon>Haplorrhini</taxon>
        <taxon>Catarrhini</taxon>
        <taxon>Hominidae</taxon>
        <taxon>Homo</taxon>
    </lineage>
</organism>
<feature type="region of interest" description="Disordered" evidence="1">
    <location>
        <begin position="14"/>
        <end position="39"/>
    </location>
</feature>
<reference evidence="3" key="3">
    <citation type="submission" date="2002-01" db="EMBL/GenBank/DDBJ databases">
        <authorList>
            <person name="Waterston R."/>
        </authorList>
    </citation>
    <scope>NUCLEOTIDE SEQUENCE</scope>
</reference>
<accession>Q8N5G4</accession>
<protein>
    <submittedName>
        <fullName evidence="2">MGC40574 protein</fullName>
    </submittedName>
</protein>
<reference evidence="3" key="2">
    <citation type="submission" date="2001-09" db="EMBL/GenBank/DDBJ databases">
        <authorList>
            <person name="Waterston R.H."/>
        </authorList>
    </citation>
    <scope>NUCLEOTIDE SEQUENCE</scope>
</reference>
<proteinExistence type="evidence at transcript level"/>
<sequence>MRFASGRPAFVRVRRGHSHLAPSEAKAADSPTRNDLESGLGHFSLRVHTGCHKKLGPEARRPRTRWGKN</sequence>
<evidence type="ECO:0000313" key="3">
    <source>
        <dbReference type="EMBL" id="AAY14993.1"/>
    </source>
</evidence>
<reference evidence="3" key="5">
    <citation type="submission" date="2005-04" db="EMBL/GenBank/DDBJ databases">
        <authorList>
            <person name="Wilson R.K."/>
        </authorList>
    </citation>
    <scope>NUCLEOTIDE SEQUENCE</scope>
</reference>
<reference evidence="2" key="4">
    <citation type="journal article" date="2004" name="Genome Res.">
        <title>The status, quality, and expansion of the NIH full-length cDNA project: the Mammalian Gene Collection (MGC).</title>
        <authorList>
            <consortium name="The MGC Project Team"/>
            <person name="Gerhard D.S."/>
            <person name="Wagner L."/>
            <person name="Feingold E.A."/>
            <person name="Shenmen C.M."/>
            <person name="Grouse L.H."/>
            <person name="Schuler G."/>
            <person name="Klein S.L."/>
            <person name="Old S."/>
            <person name="Rasooly R."/>
            <person name="Good P."/>
            <person name="Guyer M."/>
            <person name="Peck A.M."/>
            <person name="Derge J.G."/>
            <person name="Lipman D."/>
            <person name="Collins F.S."/>
            <person name="Jang W."/>
            <person name="Sherry S."/>
            <person name="Feolo M."/>
            <person name="Misquitta L."/>
            <person name="Lee E."/>
            <person name="Rotmistrovsky K."/>
            <person name="Greenhut S.F."/>
            <person name="Schaefer C.F."/>
            <person name="Buetow K."/>
            <person name="Bonner T.I."/>
            <person name="Haussler D."/>
            <person name="Kent J."/>
            <person name="Kiekhaus M."/>
            <person name="Furey T."/>
            <person name="Brent M."/>
            <person name="Prange C."/>
            <person name="Schreiber K."/>
            <person name="Shapiro N."/>
            <person name="Bhat N.K."/>
            <person name="Hopkins R.F."/>
            <person name="Hsie F."/>
            <person name="Driscoll T."/>
            <person name="Soares M.B."/>
            <person name="Casavant T.L."/>
            <person name="Scheetz T.E."/>
            <person name="Brown-stein M.J."/>
            <person name="Usdin T.B."/>
            <person name="Toshiyuki S."/>
            <person name="Carninci P."/>
            <person name="Piao Y."/>
            <person name="Dudekula D.B."/>
            <person name="Ko M.S."/>
            <person name="Kawakami K."/>
            <person name="Suzuki Y."/>
            <person name="Sugano S."/>
            <person name="Gruber C.E."/>
            <person name="Smith M.R."/>
            <person name="Simmons B."/>
            <person name="Moore T."/>
            <person name="Waterman R."/>
            <person name="Johnson S.L."/>
            <person name="Ruan Y."/>
            <person name="Wei C.L."/>
            <person name="Mathavan S."/>
            <person name="Gunaratne P.H."/>
            <person name="Wu J."/>
            <person name="Garcia A.M."/>
            <person name="Hulyk S.W."/>
            <person name="Fuh E."/>
            <person name="Yuan Y."/>
            <person name="Sneed A."/>
            <person name="Kowis C."/>
            <person name="Hodgson A."/>
            <person name="Muzny D.M."/>
            <person name="McPherson J."/>
            <person name="Gibbs R.A."/>
            <person name="Fahey J."/>
            <person name="Helton E."/>
            <person name="Ketteman M."/>
            <person name="Madan A."/>
            <person name="Rodrigues S."/>
            <person name="Sanchez A."/>
            <person name="Whiting M."/>
            <person name="Madari A."/>
            <person name="Young A.C."/>
            <person name="Wetherby K.D."/>
            <person name="Granite S.J."/>
            <person name="Kwong P.N."/>
            <person name="Brinkley C.P."/>
            <person name="Pearson R.L."/>
            <person name="Bouffard G.G."/>
            <person name="Blakesly R.W."/>
            <person name="Green E.D."/>
            <person name="Dickson M.C."/>
            <person name="Rodriguez A.C."/>
            <person name="Grimwood J."/>
            <person name="Schmutz J."/>
            <person name="Myers R.M."/>
            <person name="Butterfield Y.S."/>
            <person name="Griffith M."/>
            <person name="Griffith O.L."/>
            <person name="Krzywinski M.I."/>
            <person name="Liao N."/>
            <person name="Morin R."/>
            <person name="Morrin R."/>
            <person name="Palmquist D."/>
            <person name="Petrescu A.S."/>
            <person name="Skalska U."/>
            <person name="Smailus D.E."/>
            <person name="Stott J.M."/>
            <person name="Schnerch A."/>
            <person name="Schein J.E."/>
            <person name="Jones S.J."/>
            <person name="Holt R.A."/>
            <person name="Baross A."/>
            <person name="Marra M.A."/>
            <person name="Clifton S."/>
            <person name="Makowski K.A."/>
            <person name="Bosak S."/>
            <person name="Malek J."/>
        </authorList>
    </citation>
    <scope>NUCLEOTIDE SEQUENCE [LARGE SCALE MRNA]</scope>
    <source>
        <tissue evidence="2">Blood</tissue>
    </source>
</reference>
<dbReference type="EMBL" id="BC032412">
    <property type="protein sequence ID" value="AAH32412.1"/>
    <property type="molecule type" value="mRNA"/>
</dbReference>
<evidence type="ECO:0000313" key="2">
    <source>
        <dbReference type="EMBL" id="AAH32412.1"/>
    </source>
</evidence>
<dbReference type="AlphaFoldDB" id="Q8N5G4"/>
<dbReference type="EMBL" id="AC010883">
    <property type="protein sequence ID" value="AAY14993.1"/>
    <property type="molecule type" value="Genomic_DNA"/>
</dbReference>
<name>Q8N5G4_HUMAN</name>
<evidence type="ECO:0000256" key="1">
    <source>
        <dbReference type="SAM" id="MobiDB-lite"/>
    </source>
</evidence>
<gene>
    <name evidence="2" type="primary">MGC40574</name>
</gene>